<proteinExistence type="predicted"/>
<dbReference type="AlphaFoldDB" id="A0ABD7BT91"/>
<evidence type="ECO:0000256" key="1">
    <source>
        <dbReference type="SAM" id="Phobius"/>
    </source>
</evidence>
<feature type="transmembrane region" description="Helical" evidence="1">
    <location>
        <begin position="165"/>
        <end position="186"/>
    </location>
</feature>
<evidence type="ECO:0000313" key="3">
    <source>
        <dbReference type="Proteomes" id="UP000593972"/>
    </source>
</evidence>
<dbReference type="EMBL" id="CP050500">
    <property type="protein sequence ID" value="QOP55904.1"/>
    <property type="molecule type" value="Genomic_DNA"/>
</dbReference>
<feature type="transmembrane region" description="Helical" evidence="1">
    <location>
        <begin position="320"/>
        <end position="344"/>
    </location>
</feature>
<accession>A0ABD7BT91</accession>
<reference evidence="2 3" key="1">
    <citation type="submission" date="2020-03" db="EMBL/GenBank/DDBJ databases">
        <title>Complete genome sequence of Lactobacillus paracasei strain NFFJ04, isolated from animal feed.</title>
        <authorList>
            <person name="Jung J.Y."/>
        </authorList>
    </citation>
    <scope>NUCLEOTIDE SEQUENCE [LARGE SCALE GENOMIC DNA]</scope>
    <source>
        <strain evidence="2 3">NFFJ04</strain>
    </source>
</reference>
<feature type="transmembrane region" description="Helical" evidence="1">
    <location>
        <begin position="238"/>
        <end position="262"/>
    </location>
</feature>
<name>A0ABD7BT91_LACPA</name>
<keyword evidence="1" id="KW-0472">Membrane</keyword>
<evidence type="ECO:0000313" key="2">
    <source>
        <dbReference type="EMBL" id="QOP55904.1"/>
    </source>
</evidence>
<organism evidence="2 3">
    <name type="scientific">Lacticaseibacillus paracasei</name>
    <name type="common">Lactobacillus paracasei</name>
    <dbReference type="NCBI Taxonomy" id="1597"/>
    <lineage>
        <taxon>Bacteria</taxon>
        <taxon>Bacillati</taxon>
        <taxon>Bacillota</taxon>
        <taxon>Bacilli</taxon>
        <taxon>Lactobacillales</taxon>
        <taxon>Lactobacillaceae</taxon>
        <taxon>Lacticaseibacillus</taxon>
    </lineage>
</organism>
<gene>
    <name evidence="2" type="ORF">HCJ88_09015</name>
</gene>
<evidence type="ECO:0008006" key="4">
    <source>
        <dbReference type="Google" id="ProtNLM"/>
    </source>
</evidence>
<feature type="transmembrane region" description="Helical" evidence="1">
    <location>
        <begin position="206"/>
        <end position="226"/>
    </location>
</feature>
<feature type="transmembrane region" description="Helical" evidence="1">
    <location>
        <begin position="21"/>
        <end position="46"/>
    </location>
</feature>
<dbReference type="Proteomes" id="UP000593972">
    <property type="component" value="Chromosome"/>
</dbReference>
<feature type="transmembrane region" description="Helical" evidence="1">
    <location>
        <begin position="125"/>
        <end position="144"/>
    </location>
</feature>
<protein>
    <recommendedName>
        <fullName evidence="4">Polysaccharide polymerase</fullName>
    </recommendedName>
</protein>
<feature type="transmembrane region" description="Helical" evidence="1">
    <location>
        <begin position="58"/>
        <end position="75"/>
    </location>
</feature>
<feature type="transmembrane region" description="Helical" evidence="1">
    <location>
        <begin position="82"/>
        <end position="113"/>
    </location>
</feature>
<sequence>MLNSSSITSKIKSESSAVENAFQKLAIISYGFFVVIQVLGLSSWGLFLPGFKSTNSKLALVVLLLTILFGAFSKWSIKRMLLFLMFSCGLIAYVLLYRSSIIAFCFLAILAGQGIPFTKLLKIDFFSRISSIIFVVTLSFFDILPRSGAGSQITGFLFTQFSYGFTYPNILGYLLLIVFIESYVLYAHTSWQKFTLVVCTAIIEINLNYLTGLGGVIVSLLAVGLFQREGTNEITQKITFRLFTIGTCILFWGGVLGSLFVAQNYNSSSDLWNAANKLFSLRFPIWQYYFLNWPPNFWGNVISVNQTTLGLVGFGAFDGAYLFFLLKFGIVGIGLIFLSFLFGLLGHKSSFVRRVLVMLLATILVTGIPETNGFLISFSPLFLLLGSSSVFTVQNEETGLNV</sequence>
<feature type="transmembrane region" description="Helical" evidence="1">
    <location>
        <begin position="351"/>
        <end position="368"/>
    </location>
</feature>
<keyword evidence="1" id="KW-0812">Transmembrane</keyword>
<keyword evidence="1" id="KW-1133">Transmembrane helix</keyword>